<dbReference type="Proteomes" id="UP001500213">
    <property type="component" value="Unassembled WGS sequence"/>
</dbReference>
<evidence type="ECO:0000313" key="1">
    <source>
        <dbReference type="EMBL" id="GAA4187097.1"/>
    </source>
</evidence>
<gene>
    <name evidence="1" type="ORF">GCM10022288_11600</name>
</gene>
<reference evidence="2" key="1">
    <citation type="journal article" date="2019" name="Int. J. Syst. Evol. Microbiol.">
        <title>The Global Catalogue of Microorganisms (GCM) 10K type strain sequencing project: providing services to taxonomists for standard genome sequencing and annotation.</title>
        <authorList>
            <consortium name="The Broad Institute Genomics Platform"/>
            <consortium name="The Broad Institute Genome Sequencing Center for Infectious Disease"/>
            <person name="Wu L."/>
            <person name="Ma J."/>
        </authorList>
    </citation>
    <scope>NUCLEOTIDE SEQUENCE [LARGE SCALE GENOMIC DNA]</scope>
    <source>
        <strain evidence="2">JCM 17593</strain>
    </source>
</reference>
<comment type="caution">
    <text evidence="1">The sequence shown here is derived from an EMBL/GenBank/DDBJ whole genome shotgun (WGS) entry which is preliminary data.</text>
</comment>
<name>A0ABP8ANY3_9MICO</name>
<protein>
    <recommendedName>
        <fullName evidence="3">DUF222 domain-containing protein</fullName>
    </recommendedName>
</protein>
<organism evidence="1 2">
    <name type="scientific">Gryllotalpicola kribbensis</name>
    <dbReference type="NCBI Taxonomy" id="993084"/>
    <lineage>
        <taxon>Bacteria</taxon>
        <taxon>Bacillati</taxon>
        <taxon>Actinomycetota</taxon>
        <taxon>Actinomycetes</taxon>
        <taxon>Micrococcales</taxon>
        <taxon>Microbacteriaceae</taxon>
        <taxon>Gryllotalpicola</taxon>
    </lineage>
</organism>
<dbReference type="EMBL" id="BAABBX010000009">
    <property type="protein sequence ID" value="GAA4187097.1"/>
    <property type="molecule type" value="Genomic_DNA"/>
</dbReference>
<accession>A0ABP8ANY3</accession>
<dbReference type="RefSeq" id="WP_344774779.1">
    <property type="nucleotide sequence ID" value="NZ_BAABBX010000009.1"/>
</dbReference>
<proteinExistence type="predicted"/>
<keyword evidence="2" id="KW-1185">Reference proteome</keyword>
<evidence type="ECO:0008006" key="3">
    <source>
        <dbReference type="Google" id="ProtNLM"/>
    </source>
</evidence>
<evidence type="ECO:0000313" key="2">
    <source>
        <dbReference type="Proteomes" id="UP001500213"/>
    </source>
</evidence>
<sequence>MREPQPVPVERARTQIQKLHPGCIVDLETARIAGLAVEVAELRATQGSLLTSAVESSDHSLQTATASCDVARIVRRHVDAHGEPLFSDARIWWLWRRIQLTMSLSGKPLGDEAISREIQRGIDERDAAIEETISRILAESPDIPGERVATARRILRGER</sequence>